<keyword evidence="4" id="KW-0548">Nucleotidyltransferase</keyword>
<dbReference type="EMBL" id="ML211619">
    <property type="protein sequence ID" value="TFK81332.1"/>
    <property type="molecule type" value="Genomic_DNA"/>
</dbReference>
<dbReference type="FunFam" id="1.10.132.30:FF:000001">
    <property type="entry name" value="DNA-directed RNA polymerase subunit"/>
    <property type="match status" value="1"/>
</dbReference>
<reference evidence="7 8" key="1">
    <citation type="journal article" date="2019" name="Nat. Ecol. Evol.">
        <title>Megaphylogeny resolves global patterns of mushroom evolution.</title>
        <authorList>
            <person name="Varga T."/>
            <person name="Krizsan K."/>
            <person name="Foldi C."/>
            <person name="Dima B."/>
            <person name="Sanchez-Garcia M."/>
            <person name="Sanchez-Ramirez S."/>
            <person name="Szollosi G.J."/>
            <person name="Szarkandi J.G."/>
            <person name="Papp V."/>
            <person name="Albert L."/>
            <person name="Andreopoulos W."/>
            <person name="Angelini C."/>
            <person name="Antonin V."/>
            <person name="Barry K.W."/>
            <person name="Bougher N.L."/>
            <person name="Buchanan P."/>
            <person name="Buyck B."/>
            <person name="Bense V."/>
            <person name="Catcheside P."/>
            <person name="Chovatia M."/>
            <person name="Cooper J."/>
            <person name="Damon W."/>
            <person name="Desjardin D."/>
            <person name="Finy P."/>
            <person name="Geml J."/>
            <person name="Haridas S."/>
            <person name="Hughes K."/>
            <person name="Justo A."/>
            <person name="Karasinski D."/>
            <person name="Kautmanova I."/>
            <person name="Kiss B."/>
            <person name="Kocsube S."/>
            <person name="Kotiranta H."/>
            <person name="LaButti K.M."/>
            <person name="Lechner B.E."/>
            <person name="Liimatainen K."/>
            <person name="Lipzen A."/>
            <person name="Lukacs Z."/>
            <person name="Mihaltcheva S."/>
            <person name="Morgado L.N."/>
            <person name="Niskanen T."/>
            <person name="Noordeloos M.E."/>
            <person name="Ohm R.A."/>
            <person name="Ortiz-Santana B."/>
            <person name="Ovrebo C."/>
            <person name="Racz N."/>
            <person name="Riley R."/>
            <person name="Savchenko A."/>
            <person name="Shiryaev A."/>
            <person name="Soop K."/>
            <person name="Spirin V."/>
            <person name="Szebenyi C."/>
            <person name="Tomsovsky M."/>
            <person name="Tulloss R.E."/>
            <person name="Uehling J."/>
            <person name="Grigoriev I.V."/>
            <person name="Vagvolgyi C."/>
            <person name="Papp T."/>
            <person name="Martin F.M."/>
            <person name="Miettinen O."/>
            <person name="Hibbett D.S."/>
            <person name="Nagy L.G."/>
        </authorList>
    </citation>
    <scope>NUCLEOTIDE SEQUENCE [LARGE SCALE GENOMIC DNA]</scope>
    <source>
        <strain evidence="7 8">HHB13444</strain>
    </source>
</reference>
<dbReference type="SUPFAM" id="SSF64484">
    <property type="entry name" value="beta and beta-prime subunits of DNA dependent RNA-polymerase"/>
    <property type="match status" value="1"/>
</dbReference>
<feature type="domain" description="RNA polymerase Rpb1" evidence="6">
    <location>
        <begin position="10"/>
        <end position="107"/>
    </location>
</feature>
<evidence type="ECO:0000256" key="2">
    <source>
        <dbReference type="ARBA" id="ARBA00022478"/>
    </source>
</evidence>
<keyword evidence="3" id="KW-0808">Transferase</keyword>
<dbReference type="GO" id="GO:0003899">
    <property type="term" value="F:DNA-directed RNA polymerase activity"/>
    <property type="evidence" value="ECO:0007669"/>
    <property type="project" value="UniProtKB-EC"/>
</dbReference>
<dbReference type="Gene3D" id="1.10.132.30">
    <property type="match status" value="1"/>
</dbReference>
<dbReference type="AlphaFoldDB" id="A0A5C3NWA5"/>
<evidence type="ECO:0000313" key="7">
    <source>
        <dbReference type="EMBL" id="TFK81332.1"/>
    </source>
</evidence>
<evidence type="ECO:0000256" key="3">
    <source>
        <dbReference type="ARBA" id="ARBA00022679"/>
    </source>
</evidence>
<dbReference type="InterPro" id="IPR038120">
    <property type="entry name" value="Rpb1_funnel_sf"/>
</dbReference>
<dbReference type="InterPro" id="IPR007083">
    <property type="entry name" value="RNA_pol_Rpb1_4"/>
</dbReference>
<evidence type="ECO:0000256" key="1">
    <source>
        <dbReference type="ARBA" id="ARBA00012418"/>
    </source>
</evidence>
<dbReference type="PANTHER" id="PTHR19376:SF37">
    <property type="entry name" value="DNA-DIRECTED RNA POLYMERASE II SUBUNIT RPB1"/>
    <property type="match status" value="1"/>
</dbReference>
<dbReference type="GO" id="GO:0003677">
    <property type="term" value="F:DNA binding"/>
    <property type="evidence" value="ECO:0007669"/>
    <property type="project" value="InterPro"/>
</dbReference>
<evidence type="ECO:0000313" key="8">
    <source>
        <dbReference type="Proteomes" id="UP000308197"/>
    </source>
</evidence>
<dbReference type="EC" id="2.7.7.6" evidence="1"/>
<feature type="non-terminal residue" evidence="7">
    <location>
        <position position="1"/>
    </location>
</feature>
<dbReference type="Pfam" id="PF05000">
    <property type="entry name" value="RNA_pol_Rpb1_4"/>
    <property type="match status" value="1"/>
</dbReference>
<dbReference type="GO" id="GO:0005665">
    <property type="term" value="C:RNA polymerase II, core complex"/>
    <property type="evidence" value="ECO:0007669"/>
    <property type="project" value="TreeGrafter"/>
</dbReference>
<protein>
    <recommendedName>
        <fullName evidence="1">DNA-directed RNA polymerase</fullName>
        <ecNumber evidence="1">2.7.7.6</ecNumber>
    </recommendedName>
</protein>
<gene>
    <name evidence="7" type="ORF">K466DRAFT_455382</name>
</gene>
<dbReference type="InterPro" id="IPR045867">
    <property type="entry name" value="DNA-dir_RpoC_beta_prime"/>
</dbReference>
<dbReference type="InParanoid" id="A0A5C3NWA5"/>
<dbReference type="PANTHER" id="PTHR19376">
    <property type="entry name" value="DNA-DIRECTED RNA POLYMERASE"/>
    <property type="match status" value="1"/>
</dbReference>
<dbReference type="Proteomes" id="UP000308197">
    <property type="component" value="Unassembled WGS sequence"/>
</dbReference>
<proteinExistence type="predicted"/>
<dbReference type="STRING" id="1314778.A0A5C3NWA5"/>
<name>A0A5C3NWA5_9APHY</name>
<keyword evidence="2" id="KW-0240">DNA-directed RNA polymerase</keyword>
<sequence>ANVQQIVDDAYHDRLKPSPGMTIRESLEKKVERELNLARDHNGQYAQKHLKEDNNAEQMVVAGSKGSFINISQMSACVGHQLVEGKRIPFGFRHRNLHHFAKDDFSP</sequence>
<accession>A0A5C3NWA5</accession>
<organism evidence="7 8">
    <name type="scientific">Polyporus arcularius HHB13444</name>
    <dbReference type="NCBI Taxonomy" id="1314778"/>
    <lineage>
        <taxon>Eukaryota</taxon>
        <taxon>Fungi</taxon>
        <taxon>Dikarya</taxon>
        <taxon>Basidiomycota</taxon>
        <taxon>Agaricomycotina</taxon>
        <taxon>Agaricomycetes</taxon>
        <taxon>Polyporales</taxon>
        <taxon>Polyporaceae</taxon>
        <taxon>Polyporus</taxon>
    </lineage>
</organism>
<feature type="non-terminal residue" evidence="7">
    <location>
        <position position="107"/>
    </location>
</feature>
<dbReference type="GO" id="GO:0006351">
    <property type="term" value="P:DNA-templated transcription"/>
    <property type="evidence" value="ECO:0007669"/>
    <property type="project" value="InterPro"/>
</dbReference>
<evidence type="ECO:0000259" key="6">
    <source>
        <dbReference type="Pfam" id="PF05000"/>
    </source>
</evidence>
<keyword evidence="8" id="KW-1185">Reference proteome</keyword>
<evidence type="ECO:0000256" key="4">
    <source>
        <dbReference type="ARBA" id="ARBA00022695"/>
    </source>
</evidence>
<keyword evidence="5" id="KW-0804">Transcription</keyword>
<evidence type="ECO:0000256" key="5">
    <source>
        <dbReference type="ARBA" id="ARBA00023163"/>
    </source>
</evidence>